<keyword evidence="4" id="KW-0862">Zinc</keyword>
<dbReference type="PANTHER" id="PTHR13555:SF67">
    <property type="entry name" value="ZINC FINGER PROTEIN 474"/>
    <property type="match status" value="1"/>
</dbReference>
<dbReference type="AlphaFoldDB" id="A0A9W3FC02"/>
<dbReference type="InterPro" id="IPR026319">
    <property type="entry name" value="ZC2HC1A/B-like"/>
</dbReference>
<organism evidence="8">
    <name type="scientific">Camelus bactrianus</name>
    <name type="common">Bactrian camel</name>
    <dbReference type="NCBI Taxonomy" id="9837"/>
    <lineage>
        <taxon>Eukaryota</taxon>
        <taxon>Metazoa</taxon>
        <taxon>Chordata</taxon>
        <taxon>Craniata</taxon>
        <taxon>Vertebrata</taxon>
        <taxon>Euteleostomi</taxon>
        <taxon>Mammalia</taxon>
        <taxon>Eutheria</taxon>
        <taxon>Laurasiatheria</taxon>
        <taxon>Artiodactyla</taxon>
        <taxon>Tylopoda</taxon>
        <taxon>Camelidae</taxon>
        <taxon>Camelus</taxon>
    </lineage>
</organism>
<dbReference type="InterPro" id="IPR049899">
    <property type="entry name" value="Znf_C2HC_C3H"/>
</dbReference>
<name>A0A9W3FC02_CAMBA</name>
<feature type="region of interest" description="Disordered" evidence="6">
    <location>
        <begin position="257"/>
        <end position="282"/>
    </location>
</feature>
<evidence type="ECO:0000256" key="5">
    <source>
        <dbReference type="PROSITE-ProRule" id="PRU01371"/>
    </source>
</evidence>
<feature type="domain" description="C2HC/C3H-type" evidence="7">
    <location>
        <begin position="282"/>
        <end position="311"/>
    </location>
</feature>
<dbReference type="KEGG" id="cbai:105082061"/>
<evidence type="ECO:0000256" key="1">
    <source>
        <dbReference type="ARBA" id="ARBA00022723"/>
    </source>
</evidence>
<feature type="region of interest" description="Disordered" evidence="6">
    <location>
        <begin position="304"/>
        <end position="346"/>
    </location>
</feature>
<protein>
    <submittedName>
        <fullName evidence="8">Zinc finger protein 474 isoform X1</fullName>
    </submittedName>
</protein>
<dbReference type="CTD" id="100505841"/>
<feature type="domain" description="C2HC/C3H-type" evidence="7">
    <location>
        <begin position="92"/>
        <end position="121"/>
    </location>
</feature>
<dbReference type="GO" id="GO:0008270">
    <property type="term" value="F:zinc ion binding"/>
    <property type="evidence" value="ECO:0007669"/>
    <property type="project" value="UniProtKB-KW"/>
</dbReference>
<dbReference type="OrthoDB" id="265955at2759"/>
<dbReference type="PANTHER" id="PTHR13555">
    <property type="entry name" value="C2H2 ZINC FINGER CGI-62-RELATED"/>
    <property type="match status" value="1"/>
</dbReference>
<keyword evidence="3 5" id="KW-0863">Zinc-finger</keyword>
<feature type="region of interest" description="Disordered" evidence="6">
    <location>
        <begin position="1"/>
        <end position="20"/>
    </location>
</feature>
<dbReference type="PROSITE" id="PS52027">
    <property type="entry name" value="ZF_C2HC_C3H"/>
    <property type="match status" value="6"/>
</dbReference>
<feature type="domain" description="C2HC/C3H-type" evidence="7">
    <location>
        <begin position="426"/>
        <end position="455"/>
    </location>
</feature>
<keyword evidence="1" id="KW-0479">Metal-binding</keyword>
<evidence type="ECO:0000256" key="3">
    <source>
        <dbReference type="ARBA" id="ARBA00022771"/>
    </source>
</evidence>
<evidence type="ECO:0000313" key="8">
    <source>
        <dbReference type="RefSeq" id="XP_010969834.1"/>
    </source>
</evidence>
<sequence>MERGKEKRVSNTLQQSFHHSKEPTFLINEAILSSDSHSSLLPETEHVNPGAKIKTNPQKNRPGTVILSKRSSRRIMSESQPSPPVIPSRRPGFRVCYVCGREFGSQSLGIHEPQCLEKWRIENSKLPKHLRRPEPSKPPPLSSSGSYNLQAANEAAFQSSQAQLLPCESCGRTFLPGRLLVHQRICKLKGEMPRAPNPNCSDDLAGLKKASGGVPTQPRTLICYICGREFGTLSLPIHEPKCLEKWKTENDRLPRELRQSLPQKPQPLPTGQSNQEGRSQAQLMPCPNCSRTFAPDRLLVHQRRCKAQPSGPKVQNSTLGSKGGLKESNSFKQQRNMAAPTMTDKPTMIRRPPTIVCYICGREYGTKSIAIHEPQCLKKWHNENNLLPKELRRPEPKKPELRTITAKGFYDLDALNEAAWTSAQSQLVPCNICGRTFLSDRLIVHQRSCKPKVAK</sequence>
<feature type="region of interest" description="Disordered" evidence="6">
    <location>
        <begin position="126"/>
        <end position="147"/>
    </location>
</feature>
<evidence type="ECO:0000256" key="4">
    <source>
        <dbReference type="ARBA" id="ARBA00022833"/>
    </source>
</evidence>
<feature type="compositionally biased region" description="Polar residues" evidence="6">
    <location>
        <begin position="327"/>
        <end position="336"/>
    </location>
</feature>
<accession>A0A9W3FC02</accession>
<feature type="compositionally biased region" description="Polar residues" evidence="6">
    <location>
        <begin position="269"/>
        <end position="282"/>
    </location>
</feature>
<gene>
    <name evidence="8" type="primary">LOC105082061</name>
</gene>
<evidence type="ECO:0000259" key="7">
    <source>
        <dbReference type="PROSITE" id="PS52027"/>
    </source>
</evidence>
<reference evidence="8" key="1">
    <citation type="submission" date="2025-08" db="UniProtKB">
        <authorList>
            <consortium name="RefSeq"/>
        </authorList>
    </citation>
    <scope>IDENTIFICATION</scope>
    <source>
        <tissue evidence="8">Blood</tissue>
    </source>
</reference>
<proteinExistence type="predicted"/>
<feature type="domain" description="C2HC/C3H-type" evidence="7">
    <location>
        <begin position="219"/>
        <end position="248"/>
    </location>
</feature>
<evidence type="ECO:0000256" key="6">
    <source>
        <dbReference type="SAM" id="MobiDB-lite"/>
    </source>
</evidence>
<feature type="domain" description="C2HC/C3H-type" evidence="7">
    <location>
        <begin position="353"/>
        <end position="382"/>
    </location>
</feature>
<dbReference type="Pfam" id="PF13913">
    <property type="entry name" value="zf-C2HC_2"/>
    <property type="match status" value="6"/>
</dbReference>
<dbReference type="Gene3D" id="3.30.160.60">
    <property type="entry name" value="Classic Zinc Finger"/>
    <property type="match status" value="6"/>
</dbReference>
<dbReference type="RefSeq" id="XP_010969834.1">
    <property type="nucleotide sequence ID" value="XM_010971532.2"/>
</dbReference>
<keyword evidence="2" id="KW-0677">Repeat</keyword>
<feature type="domain" description="C2HC/C3H-type" evidence="7">
    <location>
        <begin position="163"/>
        <end position="192"/>
    </location>
</feature>
<evidence type="ECO:0000256" key="2">
    <source>
        <dbReference type="ARBA" id="ARBA00022737"/>
    </source>
</evidence>